<dbReference type="OrthoDB" id="8964703at2759"/>
<reference evidence="1" key="1">
    <citation type="submission" date="2021-03" db="EMBL/GenBank/DDBJ databases">
        <authorList>
            <person name="Bekaert M."/>
        </authorList>
    </citation>
    <scope>NUCLEOTIDE SEQUENCE</scope>
</reference>
<dbReference type="PANTHER" id="PTHR24559">
    <property type="entry name" value="TRANSPOSON TY3-I GAG-POL POLYPROTEIN"/>
    <property type="match status" value="1"/>
</dbReference>
<sequence>MNKQIDEMLHHGIIKESNRDCASPVIMCKKKGGQLCFCCDYRLPNNVSLPRLEDVDSLGILSTFDIMNGYWHGSRNSSSSAFVTPEGVNQWTRMTFGKASAPASFQHLLPQVLNGLNYQIVFNSDIQQEPTIPTGHSTRTYYTNWTLNKYLSYCRTFNKNLLYQLDIQQKPTIPIGYSTITCHTDIQQEPTIPTGHSTRTYYTNWTLNKYLSYCRTFNKNLLYQLDIQQEPTIPIGHSTSTCHTDIQQEPTIPTGHSTRTYYTNWTLNKYLSYCRTFNKNLLYQLDIQQEPTIPIGHSTSTCHTNIQQEPTIPIDIQQEPTIPIGHSTSTCHTDIQQEPTIPTGHSTRTYYTNWTLNKYLSYCRTFNKNLLYQLDIQQEPTIPIGHSTSTCHTVGHSISTYHTLGHSTRTYYTNRISNKYLTYCRISSKYLSYCKTFNKDLLYH</sequence>
<dbReference type="Proteomes" id="UP000683360">
    <property type="component" value="Unassembled WGS sequence"/>
</dbReference>
<evidence type="ECO:0000313" key="2">
    <source>
        <dbReference type="Proteomes" id="UP000683360"/>
    </source>
</evidence>
<gene>
    <name evidence="1" type="ORF">MEDL_61905</name>
</gene>
<keyword evidence="2" id="KW-1185">Reference proteome</keyword>
<dbReference type="InterPro" id="IPR053134">
    <property type="entry name" value="RNA-dir_DNA_polymerase"/>
</dbReference>
<dbReference type="SUPFAM" id="SSF56672">
    <property type="entry name" value="DNA/RNA polymerases"/>
    <property type="match status" value="1"/>
</dbReference>
<name>A0A8S3V7Y5_MYTED</name>
<comment type="caution">
    <text evidence="1">The sequence shown here is derived from an EMBL/GenBank/DDBJ whole genome shotgun (WGS) entry which is preliminary data.</text>
</comment>
<dbReference type="AlphaFoldDB" id="A0A8S3V7Y5"/>
<evidence type="ECO:0000313" key="1">
    <source>
        <dbReference type="EMBL" id="CAG2250180.1"/>
    </source>
</evidence>
<organism evidence="1 2">
    <name type="scientific">Mytilus edulis</name>
    <name type="common">Blue mussel</name>
    <dbReference type="NCBI Taxonomy" id="6550"/>
    <lineage>
        <taxon>Eukaryota</taxon>
        <taxon>Metazoa</taxon>
        <taxon>Spiralia</taxon>
        <taxon>Lophotrochozoa</taxon>
        <taxon>Mollusca</taxon>
        <taxon>Bivalvia</taxon>
        <taxon>Autobranchia</taxon>
        <taxon>Pteriomorphia</taxon>
        <taxon>Mytilida</taxon>
        <taxon>Mytiloidea</taxon>
        <taxon>Mytilidae</taxon>
        <taxon>Mytilinae</taxon>
        <taxon>Mytilus</taxon>
    </lineage>
</organism>
<proteinExistence type="predicted"/>
<protein>
    <submittedName>
        <fullName evidence="1">Uncharacterized protein</fullName>
    </submittedName>
</protein>
<dbReference type="InterPro" id="IPR043502">
    <property type="entry name" value="DNA/RNA_pol_sf"/>
</dbReference>
<dbReference type="EMBL" id="CAJPWZ010003043">
    <property type="protein sequence ID" value="CAG2250180.1"/>
    <property type="molecule type" value="Genomic_DNA"/>
</dbReference>
<dbReference type="Gene3D" id="3.10.10.10">
    <property type="entry name" value="HIV Type 1 Reverse Transcriptase, subunit A, domain 1"/>
    <property type="match status" value="1"/>
</dbReference>
<accession>A0A8S3V7Y5</accession>
<dbReference type="PANTHER" id="PTHR24559:SF444">
    <property type="entry name" value="REVERSE TRANSCRIPTASE DOMAIN-CONTAINING PROTEIN"/>
    <property type="match status" value="1"/>
</dbReference>